<dbReference type="InterPro" id="IPR014717">
    <property type="entry name" value="Transl_elong_EF1B/ribsomal_bS6"/>
</dbReference>
<dbReference type="Proteomes" id="UP000229362">
    <property type="component" value="Unassembled WGS sequence"/>
</dbReference>
<dbReference type="Gene3D" id="3.30.70.60">
    <property type="match status" value="1"/>
</dbReference>
<evidence type="ECO:0000256" key="3">
    <source>
        <dbReference type="HAMAP-Rule" id="MF_00360"/>
    </source>
</evidence>
<keyword evidence="3" id="KW-0694">RNA-binding</keyword>
<dbReference type="AlphaFoldDB" id="A0A2M6W0L5"/>
<dbReference type="EMBL" id="PFBZ01000178">
    <property type="protein sequence ID" value="PIT86275.1"/>
    <property type="molecule type" value="Genomic_DNA"/>
</dbReference>
<dbReference type="InterPro" id="IPR000529">
    <property type="entry name" value="Ribosomal_bS6"/>
</dbReference>
<dbReference type="GO" id="GO:0019843">
    <property type="term" value="F:rRNA binding"/>
    <property type="evidence" value="ECO:0007669"/>
    <property type="project" value="UniProtKB-UniRule"/>
</dbReference>
<keyword evidence="3 5" id="KW-0689">Ribosomal protein</keyword>
<feature type="region of interest" description="Disordered" evidence="4">
    <location>
        <begin position="113"/>
        <end position="177"/>
    </location>
</feature>
<evidence type="ECO:0000313" key="5">
    <source>
        <dbReference type="EMBL" id="PIT86275.1"/>
    </source>
</evidence>
<comment type="similarity">
    <text evidence="1 3">Belongs to the bacterial ribosomal protein bS6 family.</text>
</comment>
<dbReference type="CDD" id="cd00473">
    <property type="entry name" value="bS6"/>
    <property type="match status" value="1"/>
</dbReference>
<dbReference type="InterPro" id="IPR035980">
    <property type="entry name" value="Ribosomal_bS6_sf"/>
</dbReference>
<reference evidence="6" key="1">
    <citation type="submission" date="2017-09" db="EMBL/GenBank/DDBJ databases">
        <title>Depth-based differentiation of microbial function through sediment-hosted aquifers and enrichment of novel symbionts in the deep terrestrial subsurface.</title>
        <authorList>
            <person name="Probst A.J."/>
            <person name="Ladd B."/>
            <person name="Jarett J.K."/>
            <person name="Geller-Mcgrath D.E."/>
            <person name="Sieber C.M.K."/>
            <person name="Emerson J.B."/>
            <person name="Anantharaman K."/>
            <person name="Thomas B.C."/>
            <person name="Malmstrom R."/>
            <person name="Stieglmeier M."/>
            <person name="Klingl A."/>
            <person name="Woyke T."/>
            <person name="Ryan C.M."/>
            <person name="Banfield J.F."/>
        </authorList>
    </citation>
    <scope>NUCLEOTIDE SEQUENCE [LARGE SCALE GENOMIC DNA]</scope>
</reference>
<sequence length="192" mass="21883">MNKHYELLCIFPGTLAEDELPALLKQVTDTIEEVGGESVHSEDMGKQRLAYPMKHIRYGYFFIVTFAMDSETLPALQNKLGLLTSLLRTVLNTYDPQVKEALESRLTVLKSRLDARTGMGPKEEEQEEHEDRPAPKKVTPKPKKEEPVQETKGEKPKKEVTKEEPVEKKDDVDMKDINKKLDALLDDTMSDL</sequence>
<organism evidence="5 6">
    <name type="scientific">Candidatus Magasanikbacteria bacterium CG10_big_fil_rev_8_21_14_0_10_43_6</name>
    <dbReference type="NCBI Taxonomy" id="1974650"/>
    <lineage>
        <taxon>Bacteria</taxon>
        <taxon>Candidatus Magasanikiibacteriota</taxon>
    </lineage>
</organism>
<proteinExistence type="inferred from homology"/>
<dbReference type="HAMAP" id="MF_00360">
    <property type="entry name" value="Ribosomal_bS6"/>
    <property type="match status" value="1"/>
</dbReference>
<evidence type="ECO:0000256" key="1">
    <source>
        <dbReference type="ARBA" id="ARBA00009512"/>
    </source>
</evidence>
<dbReference type="SUPFAM" id="SSF54995">
    <property type="entry name" value="Ribosomal protein S6"/>
    <property type="match status" value="1"/>
</dbReference>
<name>A0A2M6W0L5_9BACT</name>
<dbReference type="GO" id="GO:0003735">
    <property type="term" value="F:structural constituent of ribosome"/>
    <property type="evidence" value="ECO:0007669"/>
    <property type="project" value="InterPro"/>
</dbReference>
<evidence type="ECO:0000256" key="4">
    <source>
        <dbReference type="SAM" id="MobiDB-lite"/>
    </source>
</evidence>
<dbReference type="GO" id="GO:1990904">
    <property type="term" value="C:ribonucleoprotein complex"/>
    <property type="evidence" value="ECO:0007669"/>
    <property type="project" value="UniProtKB-KW"/>
</dbReference>
<accession>A0A2M6W0L5</accession>
<gene>
    <name evidence="3 5" type="primary">rpsF</name>
    <name evidence="5" type="ORF">COU33_04080</name>
</gene>
<dbReference type="NCBIfam" id="TIGR00166">
    <property type="entry name" value="S6"/>
    <property type="match status" value="1"/>
</dbReference>
<evidence type="ECO:0000256" key="2">
    <source>
        <dbReference type="ARBA" id="ARBA00035294"/>
    </source>
</evidence>
<dbReference type="Pfam" id="PF01250">
    <property type="entry name" value="Ribosomal_S6"/>
    <property type="match status" value="1"/>
</dbReference>
<keyword evidence="3" id="KW-0699">rRNA-binding</keyword>
<protein>
    <recommendedName>
        <fullName evidence="2 3">Small ribosomal subunit protein bS6</fullName>
    </recommendedName>
</protein>
<dbReference type="GO" id="GO:0005840">
    <property type="term" value="C:ribosome"/>
    <property type="evidence" value="ECO:0007669"/>
    <property type="project" value="UniProtKB-KW"/>
</dbReference>
<dbReference type="InterPro" id="IPR020814">
    <property type="entry name" value="Ribosomal_S6_plastid/chlpt"/>
</dbReference>
<comment type="caution">
    <text evidence="5">The sequence shown here is derived from an EMBL/GenBank/DDBJ whole genome shotgun (WGS) entry which is preliminary data.</text>
</comment>
<evidence type="ECO:0000313" key="6">
    <source>
        <dbReference type="Proteomes" id="UP000229362"/>
    </source>
</evidence>
<feature type="compositionally biased region" description="Basic and acidic residues" evidence="4">
    <location>
        <begin position="142"/>
        <end position="177"/>
    </location>
</feature>
<keyword evidence="3" id="KW-0687">Ribonucleoprotein</keyword>
<dbReference type="GO" id="GO:0006412">
    <property type="term" value="P:translation"/>
    <property type="evidence" value="ECO:0007669"/>
    <property type="project" value="UniProtKB-UniRule"/>
</dbReference>
<comment type="function">
    <text evidence="3">Binds together with bS18 to 16S ribosomal RNA.</text>
</comment>